<feature type="repeat" description="TPR" evidence="1">
    <location>
        <begin position="81"/>
        <end position="114"/>
    </location>
</feature>
<keyword evidence="3" id="KW-0732">Signal</keyword>
<dbReference type="Pfam" id="PF13399">
    <property type="entry name" value="LytR_C"/>
    <property type="match status" value="1"/>
</dbReference>
<feature type="compositionally biased region" description="Low complexity" evidence="2">
    <location>
        <begin position="326"/>
        <end position="336"/>
    </location>
</feature>
<gene>
    <name evidence="5" type="ORF">GO608_00945</name>
</gene>
<dbReference type="RefSeq" id="WP_169197228.1">
    <property type="nucleotide sequence ID" value="NZ_WTVH02000008.1"/>
</dbReference>
<dbReference type="Pfam" id="PF13432">
    <property type="entry name" value="TPR_16"/>
    <property type="match status" value="1"/>
</dbReference>
<dbReference type="SUPFAM" id="SSF48452">
    <property type="entry name" value="TPR-like"/>
    <property type="match status" value="1"/>
</dbReference>
<proteinExistence type="predicted"/>
<feature type="repeat" description="TPR" evidence="1">
    <location>
        <begin position="115"/>
        <end position="148"/>
    </location>
</feature>
<organism evidence="5 6">
    <name type="scientific">Aromatoleum buckelii</name>
    <dbReference type="NCBI Taxonomy" id="200254"/>
    <lineage>
        <taxon>Bacteria</taxon>
        <taxon>Pseudomonadati</taxon>
        <taxon>Pseudomonadota</taxon>
        <taxon>Betaproteobacteria</taxon>
        <taxon>Rhodocyclales</taxon>
        <taxon>Rhodocyclaceae</taxon>
        <taxon>Aromatoleum</taxon>
    </lineage>
</organism>
<dbReference type="Proteomes" id="UP000601990">
    <property type="component" value="Unassembled WGS sequence"/>
</dbReference>
<evidence type="ECO:0000256" key="2">
    <source>
        <dbReference type="SAM" id="MobiDB-lite"/>
    </source>
</evidence>
<evidence type="ECO:0000256" key="3">
    <source>
        <dbReference type="SAM" id="SignalP"/>
    </source>
</evidence>
<name>A0ABX1MV89_9RHOO</name>
<dbReference type="Pfam" id="PF13428">
    <property type="entry name" value="TPR_14"/>
    <property type="match status" value="1"/>
</dbReference>
<dbReference type="PROSITE" id="PS50005">
    <property type="entry name" value="TPR"/>
    <property type="match status" value="3"/>
</dbReference>
<dbReference type="Gene3D" id="1.25.40.10">
    <property type="entry name" value="Tetratricopeptide repeat domain"/>
    <property type="match status" value="1"/>
</dbReference>
<dbReference type="SMART" id="SM00028">
    <property type="entry name" value="TPR"/>
    <property type="match status" value="4"/>
</dbReference>
<dbReference type="PROSITE" id="PS51257">
    <property type="entry name" value="PROKAR_LIPOPROTEIN"/>
    <property type="match status" value="1"/>
</dbReference>
<evidence type="ECO:0000313" key="6">
    <source>
        <dbReference type="Proteomes" id="UP000601990"/>
    </source>
</evidence>
<feature type="signal peptide" evidence="3">
    <location>
        <begin position="1"/>
        <end position="19"/>
    </location>
</feature>
<accession>A0ABX1MV89</accession>
<dbReference type="PANTHER" id="PTHR44998:SF1">
    <property type="entry name" value="UDP-N-ACETYLGLUCOSAMINE--PEPTIDE N-ACETYLGLUCOSAMINYLTRANSFERASE 110 KDA SUBUNIT"/>
    <property type="match status" value="1"/>
</dbReference>
<feature type="region of interest" description="Disordered" evidence="2">
    <location>
        <begin position="315"/>
        <end position="348"/>
    </location>
</feature>
<keyword evidence="1" id="KW-0802">TPR repeat</keyword>
<keyword evidence="6" id="KW-1185">Reference proteome</keyword>
<dbReference type="InterPro" id="IPR019734">
    <property type="entry name" value="TPR_rpt"/>
</dbReference>
<comment type="caution">
    <text evidence="5">The sequence shown here is derived from an EMBL/GenBank/DDBJ whole genome shotgun (WGS) entry which is preliminary data.</text>
</comment>
<dbReference type="InterPro" id="IPR011990">
    <property type="entry name" value="TPR-like_helical_dom_sf"/>
</dbReference>
<sequence length="458" mass="47301">MKKRVLALNPVLAALLVSACSTNPVMPENAWKIAPVQSVHHGATNDAAGYFALGRYKERRGANEEAIAAYREALDADPEHAAAWNALGSLQAALGRFEDGLRALERAVSLAPAASHLYNNLGYALLLAGRHDAAATSLRRAVELDGNNRRAWTNLATVYRRLGMQDKAEFANARASGASPAAPAPILNVAQSVPPAEAGPAQPFPALSAAPLPSTAAGPSVTVGTIAADLPGTATPIPALAQAAAPAPAPAAAIAGPAVRTTPRARLVKVAENVFELLNGPPRRETAVVEAAAIITAAARPSALPRATEPLAARAATPNLTDDLRPAAAPRPSASRPARHEISNGHGGEGLARRLAGLLEQQGAARPRLTNSRPFDQAASFVEYRDGYREAATAFAARLPFRPAVRATASNDLAVDVRLMLGHDLTKSDACAVLGLCPQLARSAGQVAAVQTAAAFGE</sequence>
<reference evidence="5" key="1">
    <citation type="submission" date="2019-12" db="EMBL/GenBank/DDBJ databases">
        <title>Comparative genomics gives insights into the taxonomy of the Azoarcus-Aromatoleum group and reveals separate origins of nif in the plant-associated Azoarcus and non-plant-associated Aromatoleum sub-groups.</title>
        <authorList>
            <person name="Lafos M."/>
            <person name="Maluk M."/>
            <person name="Batista M."/>
            <person name="Junghare M."/>
            <person name="Carmona M."/>
            <person name="Faoro H."/>
            <person name="Cruz L.M."/>
            <person name="Battistoni F."/>
            <person name="De Souza E."/>
            <person name="Pedrosa F."/>
            <person name="Chen W.-M."/>
            <person name="Poole P.S."/>
            <person name="Dixon R.A."/>
            <person name="James E.K."/>
        </authorList>
    </citation>
    <scope>NUCLEOTIDE SEQUENCE</scope>
    <source>
        <strain evidence="5">U120</strain>
    </source>
</reference>
<feature type="domain" description="LytR/CpsA/Psr regulator C-terminal" evidence="4">
    <location>
        <begin position="341"/>
        <end position="424"/>
    </location>
</feature>
<evidence type="ECO:0000259" key="4">
    <source>
        <dbReference type="Pfam" id="PF13399"/>
    </source>
</evidence>
<dbReference type="PANTHER" id="PTHR44998">
    <property type="match status" value="1"/>
</dbReference>
<feature type="chain" id="PRO_5045382220" evidence="3">
    <location>
        <begin position="20"/>
        <end position="458"/>
    </location>
</feature>
<dbReference type="InterPro" id="IPR027381">
    <property type="entry name" value="LytR/CpsA/Psr_C"/>
</dbReference>
<evidence type="ECO:0000256" key="1">
    <source>
        <dbReference type="PROSITE-ProRule" id="PRU00339"/>
    </source>
</evidence>
<protein>
    <submittedName>
        <fullName evidence="5">Tetratricopeptide repeat protein</fullName>
    </submittedName>
</protein>
<feature type="repeat" description="TPR" evidence="1">
    <location>
        <begin position="47"/>
        <end position="80"/>
    </location>
</feature>
<evidence type="ECO:0000313" key="5">
    <source>
        <dbReference type="EMBL" id="NMF91898.1"/>
    </source>
</evidence>
<dbReference type="EMBL" id="WTVH01000001">
    <property type="protein sequence ID" value="NMF91898.1"/>
    <property type="molecule type" value="Genomic_DNA"/>
</dbReference>